<feature type="non-terminal residue" evidence="3">
    <location>
        <position position="137"/>
    </location>
</feature>
<proteinExistence type="inferred from homology"/>
<dbReference type="CDD" id="cd00298">
    <property type="entry name" value="ACD_sHsps_p23-like"/>
    <property type="match status" value="1"/>
</dbReference>
<dbReference type="Pfam" id="PF18201">
    <property type="entry name" value="PIH1_CS"/>
    <property type="match status" value="1"/>
</dbReference>
<dbReference type="AlphaFoldDB" id="A0A7L1NZX6"/>
<name>A0A7L1NZX6_RHICY</name>
<dbReference type="PANTHER" id="PTHR22997:SF6">
    <property type="entry name" value="PIH1 DOMAIN-CONTAINING PROTEIN 2"/>
    <property type="match status" value="1"/>
</dbReference>
<dbReference type="GO" id="GO:1990904">
    <property type="term" value="C:ribonucleoprotein complex"/>
    <property type="evidence" value="ECO:0007669"/>
    <property type="project" value="TreeGrafter"/>
</dbReference>
<dbReference type="GO" id="GO:0006364">
    <property type="term" value="P:rRNA processing"/>
    <property type="evidence" value="ECO:0007669"/>
    <property type="project" value="TreeGrafter"/>
</dbReference>
<protein>
    <submittedName>
        <fullName evidence="3">PIHD2 protein</fullName>
    </submittedName>
</protein>
<dbReference type="GO" id="GO:0005737">
    <property type="term" value="C:cytoplasm"/>
    <property type="evidence" value="ECO:0007669"/>
    <property type="project" value="TreeGrafter"/>
</dbReference>
<evidence type="ECO:0000313" key="3">
    <source>
        <dbReference type="EMBL" id="NXO05552.1"/>
    </source>
</evidence>
<organism evidence="3 4">
    <name type="scientific">Rhinopomastus cyanomelas</name>
    <name type="common">Common scimitarbill</name>
    <dbReference type="NCBI Taxonomy" id="113115"/>
    <lineage>
        <taxon>Eukaryota</taxon>
        <taxon>Metazoa</taxon>
        <taxon>Chordata</taxon>
        <taxon>Craniata</taxon>
        <taxon>Vertebrata</taxon>
        <taxon>Euteleostomi</taxon>
        <taxon>Archelosauria</taxon>
        <taxon>Archosauria</taxon>
        <taxon>Dinosauria</taxon>
        <taxon>Saurischia</taxon>
        <taxon>Theropoda</taxon>
        <taxon>Coelurosauria</taxon>
        <taxon>Aves</taxon>
        <taxon>Neognathae</taxon>
        <taxon>Neoaves</taxon>
        <taxon>Telluraves</taxon>
        <taxon>Coraciimorphae</taxon>
        <taxon>Bucerotiformes</taxon>
        <taxon>Rhinopomastidae</taxon>
        <taxon>Rhinopomastus</taxon>
    </lineage>
</organism>
<comment type="caution">
    <text evidence="3">The sequence shown here is derived from an EMBL/GenBank/DDBJ whole genome shotgun (WGS) entry which is preliminary data.</text>
</comment>
<dbReference type="GO" id="GO:0000492">
    <property type="term" value="P:box C/D snoRNP assembly"/>
    <property type="evidence" value="ECO:0007669"/>
    <property type="project" value="TreeGrafter"/>
</dbReference>
<reference evidence="3 4" key="1">
    <citation type="submission" date="2019-09" db="EMBL/GenBank/DDBJ databases">
        <title>Bird 10,000 Genomes (B10K) Project - Family phase.</title>
        <authorList>
            <person name="Zhang G."/>
        </authorList>
    </citation>
    <scope>NUCLEOTIDE SEQUENCE [LARGE SCALE GENOMIC DNA]</scope>
    <source>
        <strain evidence="3">B10K-DU-002-35</strain>
        <tissue evidence="3">Muscle</tissue>
    </source>
</reference>
<dbReference type="EMBL" id="VXBP01020117">
    <property type="protein sequence ID" value="NXO05552.1"/>
    <property type="molecule type" value="Genomic_DNA"/>
</dbReference>
<dbReference type="Proteomes" id="UP000565785">
    <property type="component" value="Unassembled WGS sequence"/>
</dbReference>
<dbReference type="GO" id="GO:0097255">
    <property type="term" value="C:R2TP complex"/>
    <property type="evidence" value="ECO:0007669"/>
    <property type="project" value="TreeGrafter"/>
</dbReference>
<evidence type="ECO:0000259" key="2">
    <source>
        <dbReference type="Pfam" id="PF18201"/>
    </source>
</evidence>
<comment type="similarity">
    <text evidence="1">Belongs to the PIH1 family.</text>
</comment>
<dbReference type="OrthoDB" id="545063at2759"/>
<keyword evidence="4" id="KW-1185">Reference proteome</keyword>
<sequence length="137" mass="15000">ELNLDQLLHALDTEDCSDTPVLLQGETVAQPKAPLIEEISSTEAPEEPGTPVYEMRVVKDANEKALKIELRVELPEVSSVSECDLRISKDDLVIEVPAKYKLHLDLPELVDEDTTTAAFNKGKRLLCVTAPVAKPGP</sequence>
<feature type="non-terminal residue" evidence="3">
    <location>
        <position position="1"/>
    </location>
</feature>
<evidence type="ECO:0000313" key="4">
    <source>
        <dbReference type="Proteomes" id="UP000565785"/>
    </source>
</evidence>
<dbReference type="InterPro" id="IPR050734">
    <property type="entry name" value="PIH1/Kintoun_subfamily"/>
</dbReference>
<feature type="domain" description="PIH1D1/2/3 CS-like" evidence="2">
    <location>
        <begin position="67"/>
        <end position="132"/>
    </location>
</feature>
<gene>
    <name evidence="3" type="primary">Pih1d2</name>
    <name evidence="3" type="ORF">RHICYA_R16102</name>
</gene>
<dbReference type="PANTHER" id="PTHR22997">
    <property type="entry name" value="PIH1 DOMAIN-CONTAINING PROTEIN 1"/>
    <property type="match status" value="1"/>
</dbReference>
<dbReference type="InterPro" id="IPR041442">
    <property type="entry name" value="PIH1D1/2/3_CS-like"/>
</dbReference>
<evidence type="ECO:0000256" key="1">
    <source>
        <dbReference type="ARBA" id="ARBA00008511"/>
    </source>
</evidence>
<accession>A0A7L1NZX6</accession>